<organism evidence="6 7">
    <name type="scientific">Phrynocephalus forsythii</name>
    <dbReference type="NCBI Taxonomy" id="171643"/>
    <lineage>
        <taxon>Eukaryota</taxon>
        <taxon>Metazoa</taxon>
        <taxon>Chordata</taxon>
        <taxon>Craniata</taxon>
        <taxon>Vertebrata</taxon>
        <taxon>Euteleostomi</taxon>
        <taxon>Lepidosauria</taxon>
        <taxon>Squamata</taxon>
        <taxon>Bifurcata</taxon>
        <taxon>Unidentata</taxon>
        <taxon>Episquamata</taxon>
        <taxon>Toxicofera</taxon>
        <taxon>Iguania</taxon>
        <taxon>Acrodonta</taxon>
        <taxon>Agamidae</taxon>
        <taxon>Agaminae</taxon>
        <taxon>Phrynocephalus</taxon>
    </lineage>
</organism>
<dbReference type="InterPro" id="IPR032466">
    <property type="entry name" value="Metal_Hydrolase"/>
</dbReference>
<dbReference type="OrthoDB" id="413993at2759"/>
<evidence type="ECO:0000313" key="6">
    <source>
        <dbReference type="EMBL" id="KAJ7341095.1"/>
    </source>
</evidence>
<dbReference type="GO" id="GO:0016788">
    <property type="term" value="F:hydrolase activity, acting on ester bonds"/>
    <property type="evidence" value="ECO:0007669"/>
    <property type="project" value="InterPro"/>
</dbReference>
<protein>
    <submittedName>
        <fullName evidence="6">Uncharacterized protein</fullName>
    </submittedName>
</protein>
<dbReference type="EMBL" id="JAPFRF010000002">
    <property type="protein sequence ID" value="KAJ7341095.1"/>
    <property type="molecule type" value="Genomic_DNA"/>
</dbReference>
<accession>A0A9Q1B6E0</accession>
<name>A0A9Q1B6E0_9SAUR</name>
<comment type="function">
    <text evidence="4">Exhibits 3'-exonuclease activities and apurinic/apyrimidinic (AP) endonuclease (in vitro). Show preferential AP endonuclease activity on double-stranded DNA substrates and 3'- exonuclease activity on single-stranded DNA.</text>
</comment>
<dbReference type="PANTHER" id="PTHR46317">
    <property type="entry name" value="HYDROLASE OF PHP SUPERFAMILY-RELATED PROTEIN"/>
    <property type="match status" value="1"/>
</dbReference>
<reference evidence="6" key="1">
    <citation type="journal article" date="2023" name="DNA Res.">
        <title>Chromosome-level genome assembly of Phrynocephalus forsythii using third-generation DNA sequencing and Hi-C analysis.</title>
        <authorList>
            <person name="Qi Y."/>
            <person name="Zhao W."/>
            <person name="Zhao Y."/>
            <person name="Niu C."/>
            <person name="Cao S."/>
            <person name="Zhang Y."/>
        </authorList>
    </citation>
    <scope>NUCLEOTIDE SEQUENCE</scope>
    <source>
        <tissue evidence="6">Muscle</tissue>
    </source>
</reference>
<comment type="similarity">
    <text evidence="1">Belongs to the metallo-dependent hydrolases superfamily. TatD-type hydrolase family.</text>
</comment>
<feature type="chain" id="PRO_5040383529" evidence="5">
    <location>
        <begin position="30"/>
        <end position="170"/>
    </location>
</feature>
<gene>
    <name evidence="6" type="ORF">JRQ81_004821</name>
</gene>
<dbReference type="Pfam" id="PF01026">
    <property type="entry name" value="TatD_DNase"/>
    <property type="match status" value="1"/>
</dbReference>
<keyword evidence="7" id="KW-1185">Reference proteome</keyword>
<keyword evidence="3" id="KW-0378">Hydrolase</keyword>
<dbReference type="GO" id="GO:0046872">
    <property type="term" value="F:metal ion binding"/>
    <property type="evidence" value="ECO:0007669"/>
    <property type="project" value="UniProtKB-KW"/>
</dbReference>
<evidence type="ECO:0000256" key="3">
    <source>
        <dbReference type="ARBA" id="ARBA00022801"/>
    </source>
</evidence>
<evidence type="ECO:0000256" key="1">
    <source>
        <dbReference type="ARBA" id="ARBA00009275"/>
    </source>
</evidence>
<keyword evidence="5" id="KW-0732">Signal</keyword>
<evidence type="ECO:0000256" key="5">
    <source>
        <dbReference type="SAM" id="SignalP"/>
    </source>
</evidence>
<sequence length="170" mass="18536">MVKPLERRLPLWPPLLLLVVVALVEVAMGPPKHAFLLSSAPASLTGLPPPVPKQKLVKQLPLESICLETDSPALGPEKQVRNEPKNIFIAAEYIAKIKEISVEDVLNTTTWNAQKVLLELVTASSFQSLGSVREPQLGDNCLRVSGKEFKETKRDMGTFGSQLSSNLGLS</sequence>
<proteinExistence type="inferred from homology"/>
<feature type="signal peptide" evidence="5">
    <location>
        <begin position="1"/>
        <end position="29"/>
    </location>
</feature>
<evidence type="ECO:0000256" key="2">
    <source>
        <dbReference type="ARBA" id="ARBA00022723"/>
    </source>
</evidence>
<dbReference type="SUPFAM" id="SSF51556">
    <property type="entry name" value="Metallo-dependent hydrolases"/>
    <property type="match status" value="1"/>
</dbReference>
<evidence type="ECO:0000313" key="7">
    <source>
        <dbReference type="Proteomes" id="UP001142489"/>
    </source>
</evidence>
<dbReference type="Proteomes" id="UP001142489">
    <property type="component" value="Unassembled WGS sequence"/>
</dbReference>
<keyword evidence="2" id="KW-0479">Metal-binding</keyword>
<dbReference type="Gene3D" id="3.20.20.140">
    <property type="entry name" value="Metal-dependent hydrolases"/>
    <property type="match status" value="1"/>
</dbReference>
<evidence type="ECO:0000256" key="4">
    <source>
        <dbReference type="ARBA" id="ARBA00093287"/>
    </source>
</evidence>
<comment type="caution">
    <text evidence="6">The sequence shown here is derived from an EMBL/GenBank/DDBJ whole genome shotgun (WGS) entry which is preliminary data.</text>
</comment>
<dbReference type="AlphaFoldDB" id="A0A9Q1B6E0"/>
<dbReference type="InterPro" id="IPR001130">
    <property type="entry name" value="TatD-like"/>
</dbReference>
<dbReference type="PANTHER" id="PTHR46317:SF7">
    <property type="entry name" value="DEOXYRIBONUCLEASE TATDN3-RELATED"/>
    <property type="match status" value="1"/>
</dbReference>